<accession>A0A367Q550</accession>
<name>A0A367Q550_9NOSO</name>
<evidence type="ECO:0000313" key="1">
    <source>
        <dbReference type="EMBL" id="RCJ19276.1"/>
    </source>
</evidence>
<proteinExistence type="predicted"/>
<dbReference type="InterPro" id="IPR015947">
    <property type="entry name" value="PUA-like_sf"/>
</dbReference>
<evidence type="ECO:0008006" key="3">
    <source>
        <dbReference type="Google" id="ProtNLM"/>
    </source>
</evidence>
<dbReference type="Proteomes" id="UP000252107">
    <property type="component" value="Unassembled WGS sequence"/>
</dbReference>
<dbReference type="AlphaFoldDB" id="A0A367Q550"/>
<dbReference type="EMBL" id="LXQD01000341">
    <property type="protein sequence ID" value="RCJ19276.1"/>
    <property type="molecule type" value="Genomic_DNA"/>
</dbReference>
<comment type="caution">
    <text evidence="1">The sequence shown here is derived from an EMBL/GenBank/DDBJ whole genome shotgun (WGS) entry which is preliminary data.</text>
</comment>
<dbReference type="SUPFAM" id="SSF88697">
    <property type="entry name" value="PUA domain-like"/>
    <property type="match status" value="1"/>
</dbReference>
<sequence length="70" mass="8135">MKALSVRQPWAWAIIYASKDIENRGWPIYYRGDILIHAAKGCTKKEYQQAWEFCQSMSAEGVTKGLKRKK</sequence>
<reference evidence="1" key="1">
    <citation type="submission" date="2016-04" db="EMBL/GenBank/DDBJ databases">
        <authorList>
            <person name="Tabuchi Yagui T.R."/>
        </authorList>
    </citation>
    <scope>NUCLEOTIDE SEQUENCE [LARGE SCALE GENOMIC DNA]</scope>
    <source>
        <strain evidence="1">NIES-26</strain>
    </source>
</reference>
<gene>
    <name evidence="1" type="ORF">A6770_31970</name>
</gene>
<keyword evidence="2" id="KW-1185">Reference proteome</keyword>
<organism evidence="1 2">
    <name type="scientific">Nostoc minutum NIES-26</name>
    <dbReference type="NCBI Taxonomy" id="1844469"/>
    <lineage>
        <taxon>Bacteria</taxon>
        <taxon>Bacillati</taxon>
        <taxon>Cyanobacteriota</taxon>
        <taxon>Cyanophyceae</taxon>
        <taxon>Nostocales</taxon>
        <taxon>Nostocaceae</taxon>
        <taxon>Nostoc</taxon>
    </lineage>
</organism>
<dbReference type="Gene3D" id="2.30.130.30">
    <property type="entry name" value="Hypothetical protein"/>
    <property type="match status" value="1"/>
</dbReference>
<protein>
    <recommendedName>
        <fullName evidence="3">ASCH domain-containing protein</fullName>
    </recommendedName>
</protein>
<evidence type="ECO:0000313" key="2">
    <source>
        <dbReference type="Proteomes" id="UP000252107"/>
    </source>
</evidence>